<name>A0ABM3B673_GOSHI</name>
<keyword evidence="4" id="KW-1185">Reference proteome</keyword>
<evidence type="ECO:0000313" key="6">
    <source>
        <dbReference type="RefSeq" id="XP_040962551.1"/>
    </source>
</evidence>
<dbReference type="Pfam" id="PF14599">
    <property type="entry name" value="zinc_ribbon_6"/>
    <property type="match status" value="1"/>
</dbReference>
<dbReference type="PANTHER" id="PTHR21319">
    <property type="entry name" value="RING FINGER AND CHY ZINC FINGER DOMAIN-CONTAINING PROTEIN 1"/>
    <property type="match status" value="1"/>
</dbReference>
<dbReference type="SMART" id="SM00184">
    <property type="entry name" value="RING"/>
    <property type="match status" value="1"/>
</dbReference>
<dbReference type="RefSeq" id="XP_040962549.1">
    <property type="nucleotide sequence ID" value="XM_041106615.1"/>
</dbReference>
<dbReference type="SUPFAM" id="SSF57850">
    <property type="entry name" value="RING/U-box"/>
    <property type="match status" value="1"/>
</dbReference>
<dbReference type="CDD" id="cd16464">
    <property type="entry name" value="RING-H2_Pirh2-like"/>
    <property type="match status" value="1"/>
</dbReference>
<dbReference type="InterPro" id="IPR037275">
    <property type="entry name" value="Znf_CTCHY_sf"/>
</dbReference>
<dbReference type="InterPro" id="IPR013083">
    <property type="entry name" value="Znf_RING/FYVE/PHD"/>
</dbReference>
<dbReference type="SUPFAM" id="SSF161245">
    <property type="entry name" value="Zinc hairpin stack"/>
    <property type="match status" value="1"/>
</dbReference>
<feature type="domain" description="CTCHY-type" evidence="3">
    <location>
        <begin position="59"/>
        <end position="123"/>
    </location>
</feature>
<keyword evidence="1" id="KW-0479">Metal-binding</keyword>
<accession>A0ABM3B673</accession>
<evidence type="ECO:0000259" key="3">
    <source>
        <dbReference type="PROSITE" id="PS51270"/>
    </source>
</evidence>
<dbReference type="Gene3D" id="2.20.28.10">
    <property type="match status" value="1"/>
</dbReference>
<sequence>MGVHIIEEDVRSEHLVAMRFFIADIAIMNLRIPRNLVLLSSMTFHAMKLKRSSAPYVTQNKMYNSIASIVESVWGSTSVVNVNSLMMITGGKENFFHCNKCGCCYSNLMREVHRCIEKAMHHDCPICFEFLFDTMKDVTVLPCGHTMHLGCLREMEEHYRYSCPVCSKSICDMSKLWRKLDKEIASTPMPAVYQNKMVWILCNDCGATSNVQFHIVAHKCPSCESYNTRQTRGGAVGGSCSEMVR</sequence>
<keyword evidence="1" id="KW-0863">Zinc-finger</keyword>
<dbReference type="PANTHER" id="PTHR21319:SF58">
    <property type="entry name" value="E3 UBIQUITIN-PROTEIN LIGASE RZFP34"/>
    <property type="match status" value="1"/>
</dbReference>
<feature type="domain" description="RING-type" evidence="2">
    <location>
        <begin position="124"/>
        <end position="167"/>
    </location>
</feature>
<dbReference type="InterPro" id="IPR017921">
    <property type="entry name" value="Znf_CTCHY"/>
</dbReference>
<evidence type="ECO:0000256" key="1">
    <source>
        <dbReference type="PROSITE-ProRule" id="PRU00175"/>
    </source>
</evidence>
<dbReference type="InterPro" id="IPR001841">
    <property type="entry name" value="Znf_RING"/>
</dbReference>
<gene>
    <name evidence="5 6" type="primary">LOC107963835</name>
</gene>
<proteinExistence type="predicted"/>
<dbReference type="InterPro" id="IPR039512">
    <property type="entry name" value="RCHY1_zinc-ribbon"/>
</dbReference>
<keyword evidence="1" id="KW-0862">Zinc</keyword>
<dbReference type="PROSITE" id="PS50089">
    <property type="entry name" value="ZF_RING_2"/>
    <property type="match status" value="1"/>
</dbReference>
<dbReference type="GeneID" id="107963835"/>
<reference evidence="5 6" key="2">
    <citation type="submission" date="2025-05" db="UniProtKB">
        <authorList>
            <consortium name="RefSeq"/>
        </authorList>
    </citation>
    <scope>IDENTIFICATION</scope>
</reference>
<evidence type="ECO:0000259" key="2">
    <source>
        <dbReference type="PROSITE" id="PS50089"/>
    </source>
</evidence>
<dbReference type="Proteomes" id="UP000818029">
    <property type="component" value="Chromosome A03"/>
</dbReference>
<dbReference type="PROSITE" id="PS51270">
    <property type="entry name" value="ZF_CTCHY"/>
    <property type="match status" value="1"/>
</dbReference>
<organism evidence="4 6">
    <name type="scientific">Gossypium hirsutum</name>
    <name type="common">Upland cotton</name>
    <name type="synonym">Gossypium mexicanum</name>
    <dbReference type="NCBI Taxonomy" id="3635"/>
    <lineage>
        <taxon>Eukaryota</taxon>
        <taxon>Viridiplantae</taxon>
        <taxon>Streptophyta</taxon>
        <taxon>Embryophyta</taxon>
        <taxon>Tracheophyta</taxon>
        <taxon>Spermatophyta</taxon>
        <taxon>Magnoliopsida</taxon>
        <taxon>eudicotyledons</taxon>
        <taxon>Gunneridae</taxon>
        <taxon>Pentapetalae</taxon>
        <taxon>rosids</taxon>
        <taxon>malvids</taxon>
        <taxon>Malvales</taxon>
        <taxon>Malvaceae</taxon>
        <taxon>Malvoideae</taxon>
        <taxon>Gossypium</taxon>
    </lineage>
</organism>
<protein>
    <submittedName>
        <fullName evidence="5 6">E3 ubiquitin-protein ligase RZFP34 isoform X2</fullName>
    </submittedName>
</protein>
<dbReference type="RefSeq" id="XP_040962551.1">
    <property type="nucleotide sequence ID" value="XM_041106617.1"/>
</dbReference>
<evidence type="ECO:0000313" key="5">
    <source>
        <dbReference type="RefSeq" id="XP_040962549.1"/>
    </source>
</evidence>
<dbReference type="Gene3D" id="3.30.40.10">
    <property type="entry name" value="Zinc/RING finger domain, C3HC4 (zinc finger)"/>
    <property type="match status" value="1"/>
</dbReference>
<dbReference type="Pfam" id="PF13639">
    <property type="entry name" value="zf-RING_2"/>
    <property type="match status" value="1"/>
</dbReference>
<reference evidence="4" key="1">
    <citation type="journal article" date="2020" name="Nat. Genet.">
        <title>Genomic diversifications of five Gossypium allopolyploid species and their impact on cotton improvement.</title>
        <authorList>
            <person name="Chen Z.J."/>
            <person name="Sreedasyam A."/>
            <person name="Ando A."/>
            <person name="Song Q."/>
            <person name="De Santiago L.M."/>
            <person name="Hulse-Kemp A.M."/>
            <person name="Ding M."/>
            <person name="Ye W."/>
            <person name="Kirkbride R.C."/>
            <person name="Jenkins J."/>
            <person name="Plott C."/>
            <person name="Lovell J."/>
            <person name="Lin Y.M."/>
            <person name="Vaughn R."/>
            <person name="Liu B."/>
            <person name="Simpson S."/>
            <person name="Scheffler B.E."/>
            <person name="Wen L."/>
            <person name="Saski C.A."/>
            <person name="Grover C.E."/>
            <person name="Hu G."/>
            <person name="Conover J.L."/>
            <person name="Carlson J.W."/>
            <person name="Shu S."/>
            <person name="Boston L.B."/>
            <person name="Williams M."/>
            <person name="Peterson D.G."/>
            <person name="McGee K."/>
            <person name="Jones D.C."/>
            <person name="Wendel J.F."/>
            <person name="Stelly D.M."/>
            <person name="Grimwood J."/>
            <person name="Schmutz J."/>
        </authorList>
    </citation>
    <scope>NUCLEOTIDE SEQUENCE [LARGE SCALE GENOMIC DNA]</scope>
    <source>
        <strain evidence="4">cv. TM-1</strain>
    </source>
</reference>
<evidence type="ECO:0000313" key="4">
    <source>
        <dbReference type="Proteomes" id="UP000818029"/>
    </source>
</evidence>